<gene>
    <name evidence="1" type="ORF">Ga0061067_10985</name>
</gene>
<sequence length="296" mass="31710">MSGKRAAVPNFKGSWRAWPIFLSGMIGLAGAGSAAASTQSGPLPLMPHRAVYDMKLSDAGDGVSISDITGRMVYEMTGSACEGYSVNLRIVTRFVDDSGTSSITDLRNSTFEEPDANTLEFLSQTYSGQTLTMETRGTAEEKDNRLTISLTEPEEKKVETGKDVYYPISHIQALINAAREGGSFFEADVFDGAETGEKVYGTAAVIGAPQSGEDAPGEEEAKAVSGIGAGQRWPVTIAYFDPELDHGGEATPVYQISFLLYENGVSRKLKLDYGDFKLEGKLTNFEALPAAAPCKK</sequence>
<dbReference type="OrthoDB" id="9815514at2"/>
<proteinExistence type="predicted"/>
<name>A0A0K6I576_9HYPH</name>
<evidence type="ECO:0000313" key="2">
    <source>
        <dbReference type="Proteomes" id="UP000183900"/>
    </source>
</evidence>
<dbReference type="RefSeq" id="WP_055456310.1">
    <property type="nucleotide sequence ID" value="NZ_CYHE01000009.1"/>
</dbReference>
<dbReference type="Proteomes" id="UP000183900">
    <property type="component" value="Unassembled WGS sequence"/>
</dbReference>
<dbReference type="EMBL" id="CYHE01000009">
    <property type="protein sequence ID" value="CUA98280.1"/>
    <property type="molecule type" value="Genomic_DNA"/>
</dbReference>
<accession>A0A0K6I576</accession>
<dbReference type="Pfam" id="PF08904">
    <property type="entry name" value="EipB_like"/>
    <property type="match status" value="1"/>
</dbReference>
<keyword evidence="2" id="KW-1185">Reference proteome</keyword>
<protein>
    <recommendedName>
        <fullName evidence="3">DUF1849 family protein</fullName>
    </recommendedName>
</protein>
<dbReference type="AlphaFoldDB" id="A0A0K6I576"/>
<organism evidence="1 2">
    <name type="scientific">Pannonibacter indicus</name>
    <dbReference type="NCBI Taxonomy" id="466044"/>
    <lineage>
        <taxon>Bacteria</taxon>
        <taxon>Pseudomonadati</taxon>
        <taxon>Pseudomonadota</taxon>
        <taxon>Alphaproteobacteria</taxon>
        <taxon>Hyphomicrobiales</taxon>
        <taxon>Stappiaceae</taxon>
        <taxon>Pannonibacter</taxon>
    </lineage>
</organism>
<evidence type="ECO:0008006" key="3">
    <source>
        <dbReference type="Google" id="ProtNLM"/>
    </source>
</evidence>
<dbReference type="InterPro" id="IPR015000">
    <property type="entry name" value="EipB-like"/>
</dbReference>
<evidence type="ECO:0000313" key="1">
    <source>
        <dbReference type="EMBL" id="CUA98280.1"/>
    </source>
</evidence>
<reference evidence="2" key="1">
    <citation type="submission" date="2015-08" db="EMBL/GenBank/DDBJ databases">
        <authorList>
            <person name="Varghese N."/>
        </authorList>
    </citation>
    <scope>NUCLEOTIDE SEQUENCE [LARGE SCALE GENOMIC DNA]</scope>
    <source>
        <strain evidence="2">DSM 23407</strain>
    </source>
</reference>